<keyword evidence="8" id="KW-0418">Kinase</keyword>
<evidence type="ECO:0000256" key="6">
    <source>
        <dbReference type="ARBA" id="ARBA00022729"/>
    </source>
</evidence>
<evidence type="ECO:0000256" key="7">
    <source>
        <dbReference type="ARBA" id="ARBA00022741"/>
    </source>
</evidence>
<evidence type="ECO:0000256" key="14">
    <source>
        <dbReference type="ARBA" id="ARBA00048679"/>
    </source>
</evidence>
<dbReference type="AlphaFoldDB" id="A0A5D2DJA0"/>
<comment type="subcellular location">
    <subcellularLocation>
        <location evidence="1">Membrane</location>
        <topology evidence="1">Single-pass membrane protein</topology>
    </subcellularLocation>
</comment>
<evidence type="ECO:0000259" key="18">
    <source>
        <dbReference type="PROSITE" id="PS50011"/>
    </source>
</evidence>
<evidence type="ECO:0000256" key="3">
    <source>
        <dbReference type="ARBA" id="ARBA00022527"/>
    </source>
</evidence>
<dbReference type="FunFam" id="1.10.510.10:FF:000161">
    <property type="entry name" value="Wall-associated receptor kinase-like 20"/>
    <property type="match status" value="1"/>
</dbReference>
<dbReference type="GO" id="GO:0005886">
    <property type="term" value="C:plasma membrane"/>
    <property type="evidence" value="ECO:0007669"/>
    <property type="project" value="UniProtKB-ARBA"/>
</dbReference>
<dbReference type="GO" id="GO:0030247">
    <property type="term" value="F:polysaccharide binding"/>
    <property type="evidence" value="ECO:0007669"/>
    <property type="project" value="InterPro"/>
</dbReference>
<name>A0A5D2DJA0_GOSDA</name>
<dbReference type="Pfam" id="PF13947">
    <property type="entry name" value="GUB_WAK_bind"/>
    <property type="match status" value="1"/>
</dbReference>
<dbReference type="EMBL" id="CM017702">
    <property type="protein sequence ID" value="TYG80396.1"/>
    <property type="molecule type" value="Genomic_DNA"/>
</dbReference>
<dbReference type="PROSITE" id="PS00108">
    <property type="entry name" value="PROTEIN_KINASE_ST"/>
    <property type="match status" value="1"/>
</dbReference>
<dbReference type="InterPro" id="IPR017441">
    <property type="entry name" value="Protein_kinase_ATP_BS"/>
</dbReference>
<dbReference type="PROSITE" id="PS00107">
    <property type="entry name" value="PROTEIN_KINASE_ATP"/>
    <property type="match status" value="1"/>
</dbReference>
<dbReference type="InterPro" id="IPR000719">
    <property type="entry name" value="Prot_kinase_dom"/>
</dbReference>
<evidence type="ECO:0000256" key="13">
    <source>
        <dbReference type="ARBA" id="ARBA00047899"/>
    </source>
</evidence>
<keyword evidence="4" id="KW-0808">Transferase</keyword>
<dbReference type="Proteomes" id="UP000323506">
    <property type="component" value="Chromosome D02"/>
</dbReference>
<evidence type="ECO:0000256" key="1">
    <source>
        <dbReference type="ARBA" id="ARBA00004167"/>
    </source>
</evidence>
<proteinExistence type="predicted"/>
<evidence type="ECO:0000313" key="19">
    <source>
        <dbReference type="EMBL" id="TYG80396.1"/>
    </source>
</evidence>
<keyword evidence="12" id="KW-0325">Glycoprotein</keyword>
<evidence type="ECO:0000256" key="2">
    <source>
        <dbReference type="ARBA" id="ARBA00012513"/>
    </source>
</evidence>
<gene>
    <name evidence="19" type="ORF">ES288_D02G213200v1</name>
</gene>
<evidence type="ECO:0000256" key="10">
    <source>
        <dbReference type="ARBA" id="ARBA00022989"/>
    </source>
</evidence>
<keyword evidence="7 15" id="KW-0547">Nucleotide-binding</keyword>
<feature type="transmembrane region" description="Helical" evidence="17">
    <location>
        <begin position="284"/>
        <end position="306"/>
    </location>
</feature>
<evidence type="ECO:0000256" key="16">
    <source>
        <dbReference type="SAM" id="MobiDB-lite"/>
    </source>
</evidence>
<feature type="compositionally biased region" description="Polar residues" evidence="16">
    <location>
        <begin position="687"/>
        <end position="696"/>
    </location>
</feature>
<dbReference type="SMART" id="SM00220">
    <property type="entry name" value="S_TKc"/>
    <property type="match status" value="1"/>
</dbReference>
<keyword evidence="3" id="KW-0723">Serine/threonine-protein kinase</keyword>
<keyword evidence="20" id="KW-1185">Reference proteome</keyword>
<feature type="binding site" evidence="15">
    <location>
        <position position="383"/>
    </location>
    <ligand>
        <name>ATP</name>
        <dbReference type="ChEBI" id="CHEBI:30616"/>
    </ligand>
</feature>
<dbReference type="InterPro" id="IPR032872">
    <property type="entry name" value="WAK_assoc_C"/>
</dbReference>
<evidence type="ECO:0000256" key="8">
    <source>
        <dbReference type="ARBA" id="ARBA00022777"/>
    </source>
</evidence>
<evidence type="ECO:0000256" key="9">
    <source>
        <dbReference type="ARBA" id="ARBA00022840"/>
    </source>
</evidence>
<feature type="region of interest" description="Disordered" evidence="16">
    <location>
        <begin position="636"/>
        <end position="661"/>
    </location>
</feature>
<protein>
    <recommendedName>
        <fullName evidence="2">non-specific serine/threonine protein kinase</fullName>
        <ecNumber evidence="2">2.7.11.1</ecNumber>
    </recommendedName>
</protein>
<keyword evidence="9 15" id="KW-0067">ATP-binding</keyword>
<evidence type="ECO:0000256" key="5">
    <source>
        <dbReference type="ARBA" id="ARBA00022692"/>
    </source>
</evidence>
<dbReference type="PANTHER" id="PTHR46008">
    <property type="entry name" value="LEAF RUST 10 DISEASE-RESISTANCE LOCUS RECEPTOR-LIKE PROTEIN KINASE-LIKE 1.4"/>
    <property type="match status" value="1"/>
</dbReference>
<comment type="catalytic activity">
    <reaction evidence="14">
        <text>L-seryl-[protein] + ATP = O-phospho-L-seryl-[protein] + ADP + H(+)</text>
        <dbReference type="Rhea" id="RHEA:17989"/>
        <dbReference type="Rhea" id="RHEA-COMP:9863"/>
        <dbReference type="Rhea" id="RHEA-COMP:11604"/>
        <dbReference type="ChEBI" id="CHEBI:15378"/>
        <dbReference type="ChEBI" id="CHEBI:29999"/>
        <dbReference type="ChEBI" id="CHEBI:30616"/>
        <dbReference type="ChEBI" id="CHEBI:83421"/>
        <dbReference type="ChEBI" id="CHEBI:456216"/>
        <dbReference type="EC" id="2.7.11.1"/>
    </reaction>
</comment>
<dbReference type="Pfam" id="PF00069">
    <property type="entry name" value="Pkinase"/>
    <property type="match status" value="1"/>
</dbReference>
<dbReference type="FunFam" id="3.30.200.20:FF:000039">
    <property type="entry name" value="receptor-like protein kinase FERONIA"/>
    <property type="match status" value="1"/>
</dbReference>
<dbReference type="Pfam" id="PF14380">
    <property type="entry name" value="WAK_assoc"/>
    <property type="match status" value="1"/>
</dbReference>
<evidence type="ECO:0000256" key="4">
    <source>
        <dbReference type="ARBA" id="ARBA00022679"/>
    </source>
</evidence>
<dbReference type="PANTHER" id="PTHR46008:SF2">
    <property type="entry name" value="LEAF RUST 10 DISEASE-RESISTANCE LOCUS RECEPTOR-LIKE PROTEIN KINASE-LIKE 1.4"/>
    <property type="match status" value="1"/>
</dbReference>
<dbReference type="InterPro" id="IPR011009">
    <property type="entry name" value="Kinase-like_dom_sf"/>
</dbReference>
<reference evidence="19 20" key="1">
    <citation type="submission" date="2019-06" db="EMBL/GenBank/DDBJ databases">
        <title>WGS assembly of Gossypium darwinii.</title>
        <authorList>
            <person name="Chen Z.J."/>
            <person name="Sreedasyam A."/>
            <person name="Ando A."/>
            <person name="Song Q."/>
            <person name="De L."/>
            <person name="Hulse-Kemp A."/>
            <person name="Ding M."/>
            <person name="Ye W."/>
            <person name="Kirkbride R."/>
            <person name="Jenkins J."/>
            <person name="Plott C."/>
            <person name="Lovell J."/>
            <person name="Lin Y.-M."/>
            <person name="Vaughn R."/>
            <person name="Liu B."/>
            <person name="Li W."/>
            <person name="Simpson S."/>
            <person name="Scheffler B."/>
            <person name="Saski C."/>
            <person name="Grover C."/>
            <person name="Hu G."/>
            <person name="Conover J."/>
            <person name="Carlson J."/>
            <person name="Shu S."/>
            <person name="Boston L."/>
            <person name="Williams M."/>
            <person name="Peterson D."/>
            <person name="Mcgee K."/>
            <person name="Jones D."/>
            <person name="Wendel J."/>
            <person name="Stelly D."/>
            <person name="Grimwood J."/>
            <person name="Schmutz J."/>
        </authorList>
    </citation>
    <scope>NUCLEOTIDE SEQUENCE [LARGE SCALE GENOMIC DNA]</scope>
    <source>
        <strain evidence="19">1808015.09</strain>
    </source>
</reference>
<evidence type="ECO:0000256" key="17">
    <source>
        <dbReference type="SAM" id="Phobius"/>
    </source>
</evidence>
<keyword evidence="11 17" id="KW-0472">Membrane</keyword>
<comment type="catalytic activity">
    <reaction evidence="13">
        <text>L-threonyl-[protein] + ATP = O-phospho-L-threonyl-[protein] + ADP + H(+)</text>
        <dbReference type="Rhea" id="RHEA:46608"/>
        <dbReference type="Rhea" id="RHEA-COMP:11060"/>
        <dbReference type="Rhea" id="RHEA-COMP:11605"/>
        <dbReference type="ChEBI" id="CHEBI:15378"/>
        <dbReference type="ChEBI" id="CHEBI:30013"/>
        <dbReference type="ChEBI" id="CHEBI:30616"/>
        <dbReference type="ChEBI" id="CHEBI:61977"/>
        <dbReference type="ChEBI" id="CHEBI:456216"/>
        <dbReference type="EC" id="2.7.11.1"/>
    </reaction>
</comment>
<dbReference type="GO" id="GO:0005524">
    <property type="term" value="F:ATP binding"/>
    <property type="evidence" value="ECO:0007669"/>
    <property type="project" value="UniProtKB-UniRule"/>
</dbReference>
<keyword evidence="6" id="KW-0732">Signal</keyword>
<dbReference type="Gene3D" id="3.30.200.20">
    <property type="entry name" value="Phosphorylase Kinase, domain 1"/>
    <property type="match status" value="1"/>
</dbReference>
<evidence type="ECO:0000256" key="12">
    <source>
        <dbReference type="ARBA" id="ARBA00023180"/>
    </source>
</evidence>
<dbReference type="CDD" id="cd14066">
    <property type="entry name" value="STKc_IRAK"/>
    <property type="match status" value="1"/>
</dbReference>
<feature type="domain" description="Protein kinase" evidence="18">
    <location>
        <begin position="355"/>
        <end position="630"/>
    </location>
</feature>
<dbReference type="GO" id="GO:0004674">
    <property type="term" value="F:protein serine/threonine kinase activity"/>
    <property type="evidence" value="ECO:0007669"/>
    <property type="project" value="UniProtKB-KW"/>
</dbReference>
<evidence type="ECO:0000256" key="15">
    <source>
        <dbReference type="PROSITE-ProRule" id="PRU10141"/>
    </source>
</evidence>
<evidence type="ECO:0000256" key="11">
    <source>
        <dbReference type="ARBA" id="ARBA00023136"/>
    </source>
</evidence>
<evidence type="ECO:0000313" key="20">
    <source>
        <dbReference type="Proteomes" id="UP000323506"/>
    </source>
</evidence>
<keyword evidence="5 17" id="KW-0812">Transmembrane</keyword>
<dbReference type="InterPro" id="IPR008271">
    <property type="entry name" value="Ser/Thr_kinase_AS"/>
</dbReference>
<organism evidence="19 20">
    <name type="scientific">Gossypium darwinii</name>
    <name type="common">Darwin's cotton</name>
    <name type="synonym">Gossypium barbadense var. darwinii</name>
    <dbReference type="NCBI Taxonomy" id="34276"/>
    <lineage>
        <taxon>Eukaryota</taxon>
        <taxon>Viridiplantae</taxon>
        <taxon>Streptophyta</taxon>
        <taxon>Embryophyta</taxon>
        <taxon>Tracheophyta</taxon>
        <taxon>Spermatophyta</taxon>
        <taxon>Magnoliopsida</taxon>
        <taxon>eudicotyledons</taxon>
        <taxon>Gunneridae</taxon>
        <taxon>Pentapetalae</taxon>
        <taxon>rosids</taxon>
        <taxon>malvids</taxon>
        <taxon>Malvales</taxon>
        <taxon>Malvaceae</taxon>
        <taxon>Malvoideae</taxon>
        <taxon>Gossypium</taxon>
    </lineage>
</organism>
<dbReference type="PROSITE" id="PS50011">
    <property type="entry name" value="PROTEIN_KINASE_DOM"/>
    <property type="match status" value="1"/>
</dbReference>
<feature type="region of interest" description="Disordered" evidence="16">
    <location>
        <begin position="676"/>
        <end position="696"/>
    </location>
</feature>
<sequence>MLIFFPPSSHFPVSQMNQIRSIHLASPLLPALNLVLFSFIFLPTTAFAVDESFTICRVPRYCGKLNIKFPFFIQGRDDPRCGYPGFEIHCRNNTKSILSLGDDNYSIDNIFYTNQSVLVSRAVRFETDSICNHKIQNISLPTDRYQLPPEITKIVFLFNCNLTSIPKLSPHKIGCPAENETNSTLALFNSDPQLKFASENCKERVVTPVGFDQGEELHVEGLLNISLLNRGFVLNLTVSNCTICENSGGKCGFDYSTRHFKCFCPDRPHAWHCTHGTNTLGLKLGLGIGGSVTVTVMILILCIFVVRRRPASSNFLRGKSPSHLSSTSDLENNATVCFGLPIFSHTELVEATNDFDDDKVLGDGGFGTVYFGKLRDGREVAIKRLYQHNYRRLEQFMNEVEILTRLRHKNLVSLYGCTSRRSRELILVYEFVPNGTVADHLHGDHAQSGLPAWPVRMSIAIETATALAYLHASDIIHRDVKTNNILLDENFSVKVADFGLSRLFPNDVTHISTAPQGTPGYVDPEYHQCYQLTEKSDVYSFGVVLIELISSMPAVDINRHRHEINLANLAISKIQKCAFDELVDPNLGYKSCEQVARMTTLVAELAFRCLQQEKELRPSMEEVLEELQRIKSEAYESENVQQEEHSDSEVPMSVGQPPSPPIGDQIVLLKNIHLPPSPVSVADKWISQRTTPNSSE</sequence>
<dbReference type="EC" id="2.7.11.1" evidence="2"/>
<accession>A0A5D2DJA0</accession>
<dbReference type="SUPFAM" id="SSF56112">
    <property type="entry name" value="Protein kinase-like (PK-like)"/>
    <property type="match status" value="1"/>
</dbReference>
<keyword evidence="10 17" id="KW-1133">Transmembrane helix</keyword>
<dbReference type="Gene3D" id="1.10.510.10">
    <property type="entry name" value="Transferase(Phosphotransferase) domain 1"/>
    <property type="match status" value="1"/>
</dbReference>
<dbReference type="InterPro" id="IPR025287">
    <property type="entry name" value="WAK_GUB"/>
</dbReference>